<gene>
    <name evidence="3" type="ORF">IW245_007562</name>
</gene>
<feature type="transmembrane region" description="Helical" evidence="1">
    <location>
        <begin position="12"/>
        <end position="31"/>
    </location>
</feature>
<name>A0A8J7GQB6_9ACTN</name>
<dbReference type="InterPro" id="IPR014529">
    <property type="entry name" value="UCP026631"/>
</dbReference>
<dbReference type="InterPro" id="IPR005182">
    <property type="entry name" value="YdbS-like_PH"/>
</dbReference>
<evidence type="ECO:0000313" key="4">
    <source>
        <dbReference type="Proteomes" id="UP000622552"/>
    </source>
</evidence>
<dbReference type="PIRSF" id="PIRSF026631">
    <property type="entry name" value="UCP026631"/>
    <property type="match status" value="1"/>
</dbReference>
<proteinExistence type="predicted"/>
<evidence type="ECO:0000313" key="3">
    <source>
        <dbReference type="EMBL" id="MBG6141368.1"/>
    </source>
</evidence>
<protein>
    <submittedName>
        <fullName evidence="3">Putative membrane protein</fullName>
    </submittedName>
</protein>
<feature type="transmembrane region" description="Helical" evidence="1">
    <location>
        <begin position="37"/>
        <end position="58"/>
    </location>
</feature>
<accession>A0A8J7GQB6</accession>
<sequence>MKPQRLHPLTPLLKGVRAFWVVIAALSWQGFARFGVQRGAVIVALGGLGALLYSFVVWRVSSFAVVDRELRIQEGLVVRRNRAVPLERMQSIEVIRPLLAQLTGLAELRIEVVGGDKSEARLAYLPVADAERLRVELLALKQSATATDPLPEPVAAGSGEEVLHRVPLRDLAISQALTWSTILSPFALAVPVALFAYRPELSFVGIAGTVTAALGTLGTPVRRFLRFYGFTVARVPEGLRISHGATETRHQTVPMERVQSVALVRPLLWRSEGWVACELHVAGVRTGEGEAVADDTLLPVADPATAWPILDRALPGAAGAATMPLAPAPDVARWRAPVRARTLGFGLTPDLFVTRSGLFSPRVTVVPFSRIQAVSLEQGPWQRWLGLASVRVHTAGGARVAADYRTVAEANWLAAELHARAAAARH</sequence>
<reference evidence="3" key="1">
    <citation type="submission" date="2020-11" db="EMBL/GenBank/DDBJ databases">
        <title>Sequencing the genomes of 1000 actinobacteria strains.</title>
        <authorList>
            <person name="Klenk H.-P."/>
        </authorList>
    </citation>
    <scope>NUCLEOTIDE SEQUENCE</scope>
    <source>
        <strain evidence="3">DSM 45356</strain>
    </source>
</reference>
<dbReference type="Proteomes" id="UP000622552">
    <property type="component" value="Unassembled WGS sequence"/>
</dbReference>
<feature type="domain" description="YdbS-like PH" evidence="2">
    <location>
        <begin position="58"/>
        <end position="134"/>
    </location>
</feature>
<keyword evidence="1" id="KW-0812">Transmembrane</keyword>
<dbReference type="RefSeq" id="WP_233472986.1">
    <property type="nucleotide sequence ID" value="NZ_BONS01000013.1"/>
</dbReference>
<evidence type="ECO:0000256" key="1">
    <source>
        <dbReference type="SAM" id="Phobius"/>
    </source>
</evidence>
<evidence type="ECO:0000259" key="2">
    <source>
        <dbReference type="Pfam" id="PF03703"/>
    </source>
</evidence>
<organism evidence="3 4">
    <name type="scientific">Longispora fulva</name>
    <dbReference type="NCBI Taxonomy" id="619741"/>
    <lineage>
        <taxon>Bacteria</taxon>
        <taxon>Bacillati</taxon>
        <taxon>Actinomycetota</taxon>
        <taxon>Actinomycetes</taxon>
        <taxon>Micromonosporales</taxon>
        <taxon>Micromonosporaceae</taxon>
        <taxon>Longispora</taxon>
    </lineage>
</organism>
<keyword evidence="1" id="KW-1133">Transmembrane helix</keyword>
<comment type="caution">
    <text evidence="3">The sequence shown here is derived from an EMBL/GenBank/DDBJ whole genome shotgun (WGS) entry which is preliminary data.</text>
</comment>
<dbReference type="PANTHER" id="PTHR34473">
    <property type="entry name" value="UPF0699 TRANSMEMBRANE PROTEIN YDBS"/>
    <property type="match status" value="1"/>
</dbReference>
<feature type="domain" description="YdbS-like PH" evidence="2">
    <location>
        <begin position="341"/>
        <end position="415"/>
    </location>
</feature>
<dbReference type="PANTHER" id="PTHR34473:SF2">
    <property type="entry name" value="UPF0699 TRANSMEMBRANE PROTEIN YDBT"/>
    <property type="match status" value="1"/>
</dbReference>
<keyword evidence="1" id="KW-0472">Membrane</keyword>
<keyword evidence="4" id="KW-1185">Reference proteome</keyword>
<dbReference type="AlphaFoldDB" id="A0A8J7GQB6"/>
<dbReference type="Pfam" id="PF03703">
    <property type="entry name" value="bPH_2"/>
    <property type="match status" value="2"/>
</dbReference>
<dbReference type="EMBL" id="JADOUF010000001">
    <property type="protein sequence ID" value="MBG6141368.1"/>
    <property type="molecule type" value="Genomic_DNA"/>
</dbReference>